<proteinExistence type="predicted"/>
<reference evidence="1" key="1">
    <citation type="submission" date="2019-09" db="EMBL/GenBank/DDBJ databases">
        <authorList>
            <person name="Zhang L."/>
        </authorList>
    </citation>
    <scope>NUCLEOTIDE SEQUENCE</scope>
</reference>
<name>A0A5K0WY14_9MAGN</name>
<accession>A0A5K0WY14</accession>
<gene>
    <name evidence="1" type="ORF">NYM_LOCUS4790</name>
</gene>
<dbReference type="AlphaFoldDB" id="A0A5K0WY14"/>
<sequence length="24" mass="2731">MVLKNAAYTQGFHSGLRSQSHLRE</sequence>
<protein>
    <submittedName>
        <fullName evidence="1">Uncharacterized protein</fullName>
    </submittedName>
</protein>
<organism evidence="1">
    <name type="scientific">Nymphaea colorata</name>
    <name type="common">pocket water lily</name>
    <dbReference type="NCBI Taxonomy" id="210225"/>
    <lineage>
        <taxon>Eukaryota</taxon>
        <taxon>Viridiplantae</taxon>
        <taxon>Streptophyta</taxon>
        <taxon>Embryophyta</taxon>
        <taxon>Tracheophyta</taxon>
        <taxon>Spermatophyta</taxon>
        <taxon>Magnoliopsida</taxon>
        <taxon>Nymphaeales</taxon>
        <taxon>Nymphaeaceae</taxon>
        <taxon>Nymphaea</taxon>
    </lineage>
</organism>
<dbReference type="EMBL" id="LR721775">
    <property type="protein sequence ID" value="VVV58167.1"/>
    <property type="molecule type" value="Genomic_DNA"/>
</dbReference>
<evidence type="ECO:0000313" key="1">
    <source>
        <dbReference type="EMBL" id="VVV58167.1"/>
    </source>
</evidence>